<dbReference type="InterPro" id="IPR011051">
    <property type="entry name" value="RmlC_Cupin_sf"/>
</dbReference>
<evidence type="ECO:0000259" key="4">
    <source>
        <dbReference type="PROSITE" id="PS01124"/>
    </source>
</evidence>
<dbReference type="SMART" id="SM00342">
    <property type="entry name" value="HTH_ARAC"/>
    <property type="match status" value="1"/>
</dbReference>
<dbReference type="SUPFAM" id="SSF51182">
    <property type="entry name" value="RmlC-like cupins"/>
    <property type="match status" value="1"/>
</dbReference>
<evidence type="ECO:0000313" key="5">
    <source>
        <dbReference type="EMBL" id="RDC65226.1"/>
    </source>
</evidence>
<dbReference type="OrthoDB" id="792101at2"/>
<sequence length="291" mass="33356">MKPQLLKVSPGPAYSFSVRQDKVPYINNCWHYHAEVELIHFHKGSGTQFVGDNIKRFKANDIVLVGANLPHYWRYDDVYFQEQTPTSAFSTVVHFGEHFWGEVFLNLPENLPLKMVLEKAKRGILITGQAVEQVGKLIQRILLAEGPVRIMGLMECLLVIAETQEFTLLSSMGFQGSLSELESERINAIYDYTFKHFKGKIYLEEVAGIAGLAPNSFCRYFKTKTGKTYSQFLLELRVGYACKLLIEDRYSVKHLCYESGFNNFTCFHKNFKLITGSTPQSYQKQHRLGKV</sequence>
<evidence type="ECO:0000256" key="1">
    <source>
        <dbReference type="ARBA" id="ARBA00023015"/>
    </source>
</evidence>
<dbReference type="Proteomes" id="UP000253919">
    <property type="component" value="Unassembled WGS sequence"/>
</dbReference>
<evidence type="ECO:0000256" key="3">
    <source>
        <dbReference type="ARBA" id="ARBA00023163"/>
    </source>
</evidence>
<dbReference type="EMBL" id="QASA01000001">
    <property type="protein sequence ID" value="RDC65226.1"/>
    <property type="molecule type" value="Genomic_DNA"/>
</dbReference>
<feature type="domain" description="HTH araC/xylS-type" evidence="4">
    <location>
        <begin position="187"/>
        <end position="285"/>
    </location>
</feature>
<dbReference type="RefSeq" id="WP_115374274.1">
    <property type="nucleotide sequence ID" value="NZ_QASA01000001.1"/>
</dbReference>
<comment type="caution">
    <text evidence="5">The sequence shown here is derived from an EMBL/GenBank/DDBJ whole genome shotgun (WGS) entry which is preliminary data.</text>
</comment>
<dbReference type="InterPro" id="IPR018060">
    <property type="entry name" value="HTH_AraC"/>
</dbReference>
<proteinExistence type="predicted"/>
<dbReference type="Gene3D" id="1.10.10.60">
    <property type="entry name" value="Homeodomain-like"/>
    <property type="match status" value="2"/>
</dbReference>
<dbReference type="SUPFAM" id="SSF46689">
    <property type="entry name" value="Homeodomain-like"/>
    <property type="match status" value="2"/>
</dbReference>
<keyword evidence="6" id="KW-1185">Reference proteome</keyword>
<dbReference type="GO" id="GO:0043565">
    <property type="term" value="F:sequence-specific DNA binding"/>
    <property type="evidence" value="ECO:0007669"/>
    <property type="project" value="InterPro"/>
</dbReference>
<reference evidence="5 6" key="1">
    <citation type="submission" date="2018-04" db="EMBL/GenBank/DDBJ databases">
        <title>Adhaeribacter sp. HMF7616 genome sequencing and assembly.</title>
        <authorList>
            <person name="Kang H."/>
            <person name="Kang J."/>
            <person name="Cha I."/>
            <person name="Kim H."/>
            <person name="Joh K."/>
        </authorList>
    </citation>
    <scope>NUCLEOTIDE SEQUENCE [LARGE SCALE GENOMIC DNA]</scope>
    <source>
        <strain evidence="5 6">HMF7616</strain>
    </source>
</reference>
<organism evidence="5 6">
    <name type="scientific">Adhaeribacter pallidiroseus</name>
    <dbReference type="NCBI Taxonomy" id="2072847"/>
    <lineage>
        <taxon>Bacteria</taxon>
        <taxon>Pseudomonadati</taxon>
        <taxon>Bacteroidota</taxon>
        <taxon>Cytophagia</taxon>
        <taxon>Cytophagales</taxon>
        <taxon>Hymenobacteraceae</taxon>
        <taxon>Adhaeribacter</taxon>
    </lineage>
</organism>
<keyword evidence="1" id="KW-0805">Transcription regulation</keyword>
<dbReference type="Gene3D" id="2.60.120.10">
    <property type="entry name" value="Jelly Rolls"/>
    <property type="match status" value="1"/>
</dbReference>
<protein>
    <submittedName>
        <fullName evidence="5">MmsAB operon regulatory protein</fullName>
    </submittedName>
</protein>
<dbReference type="InterPro" id="IPR009057">
    <property type="entry name" value="Homeodomain-like_sf"/>
</dbReference>
<name>A0A369QPL6_9BACT</name>
<accession>A0A369QPL6</accession>
<evidence type="ECO:0000256" key="2">
    <source>
        <dbReference type="ARBA" id="ARBA00023125"/>
    </source>
</evidence>
<keyword evidence="2" id="KW-0238">DNA-binding</keyword>
<dbReference type="InterPro" id="IPR014710">
    <property type="entry name" value="RmlC-like_jellyroll"/>
</dbReference>
<dbReference type="GO" id="GO:0003700">
    <property type="term" value="F:DNA-binding transcription factor activity"/>
    <property type="evidence" value="ECO:0007669"/>
    <property type="project" value="InterPro"/>
</dbReference>
<keyword evidence="3" id="KW-0804">Transcription</keyword>
<evidence type="ECO:0000313" key="6">
    <source>
        <dbReference type="Proteomes" id="UP000253919"/>
    </source>
</evidence>
<dbReference type="PROSITE" id="PS01124">
    <property type="entry name" value="HTH_ARAC_FAMILY_2"/>
    <property type="match status" value="1"/>
</dbReference>
<dbReference type="PANTHER" id="PTHR43280">
    <property type="entry name" value="ARAC-FAMILY TRANSCRIPTIONAL REGULATOR"/>
    <property type="match status" value="1"/>
</dbReference>
<dbReference type="PANTHER" id="PTHR43280:SF27">
    <property type="entry name" value="TRANSCRIPTIONAL REGULATOR MTLR"/>
    <property type="match status" value="1"/>
</dbReference>
<gene>
    <name evidence="5" type="ORF">AHMF7616_03856</name>
</gene>
<dbReference type="Pfam" id="PF12833">
    <property type="entry name" value="HTH_18"/>
    <property type="match status" value="1"/>
</dbReference>
<dbReference type="AlphaFoldDB" id="A0A369QPL6"/>